<dbReference type="RefSeq" id="WP_103873445.1">
    <property type="nucleotide sequence ID" value="NZ_FNUY01000006.1"/>
</dbReference>
<dbReference type="EMBL" id="FNUY01000006">
    <property type="protein sequence ID" value="SEG52307.1"/>
    <property type="molecule type" value="Genomic_DNA"/>
</dbReference>
<keyword evidence="3" id="KW-1185">Reference proteome</keyword>
<reference evidence="2 3" key="1">
    <citation type="submission" date="2016-10" db="EMBL/GenBank/DDBJ databases">
        <authorList>
            <person name="de Groot N.N."/>
        </authorList>
    </citation>
    <scope>NUCLEOTIDE SEQUENCE [LARGE SCALE GENOMIC DNA]</scope>
    <source>
        <strain evidence="2 3">DSM 26656</strain>
    </source>
</reference>
<keyword evidence="1" id="KW-0472">Membrane</keyword>
<dbReference type="Proteomes" id="UP000236743">
    <property type="component" value="Unassembled WGS sequence"/>
</dbReference>
<dbReference type="OrthoDB" id="7059731at2"/>
<gene>
    <name evidence="2" type="ORF">SAMN04488115_106162</name>
</gene>
<feature type="transmembrane region" description="Helical" evidence="1">
    <location>
        <begin position="77"/>
        <end position="99"/>
    </location>
</feature>
<name>A0A1H6AW65_9HYPH</name>
<feature type="transmembrane region" description="Helical" evidence="1">
    <location>
        <begin position="43"/>
        <end position="65"/>
    </location>
</feature>
<evidence type="ECO:0000313" key="3">
    <source>
        <dbReference type="Proteomes" id="UP000236743"/>
    </source>
</evidence>
<protein>
    <recommendedName>
        <fullName evidence="4">HEAT repeat domain-containing protein</fullName>
    </recommendedName>
</protein>
<feature type="transmembrane region" description="Helical" evidence="1">
    <location>
        <begin position="19"/>
        <end position="37"/>
    </location>
</feature>
<keyword evidence="1" id="KW-1133">Transmembrane helix</keyword>
<organism evidence="2 3">
    <name type="scientific">Bosea lathyri</name>
    <dbReference type="NCBI Taxonomy" id="1036778"/>
    <lineage>
        <taxon>Bacteria</taxon>
        <taxon>Pseudomonadati</taxon>
        <taxon>Pseudomonadota</taxon>
        <taxon>Alphaproteobacteria</taxon>
        <taxon>Hyphomicrobiales</taxon>
        <taxon>Boseaceae</taxon>
        <taxon>Bosea</taxon>
    </lineage>
</organism>
<evidence type="ECO:0008006" key="4">
    <source>
        <dbReference type="Google" id="ProtNLM"/>
    </source>
</evidence>
<keyword evidence="1" id="KW-0812">Transmembrane</keyword>
<accession>A0A1H6AW65</accession>
<evidence type="ECO:0000256" key="1">
    <source>
        <dbReference type="SAM" id="Phobius"/>
    </source>
</evidence>
<dbReference type="AlphaFoldDB" id="A0A1H6AW65"/>
<evidence type="ECO:0000313" key="2">
    <source>
        <dbReference type="EMBL" id="SEG52307.1"/>
    </source>
</evidence>
<sequence>MDALKFITDAIKEDPRLRLASGVALLGAVIAIVLSFTGGDRDLALFGGVFVVGFMILLAIFIAVTKSETPPPYVAGFLIWSISIAFIASICFIMTSYFFCWPQPLGKGCAQRSYARGEITDIPPLTKKRIGVVIEDDAMGAFNRSTKAFHFVVLANRIGRQSMTVTVRNPDEGVEQDEDIKVHLSCVLPFVHSDRLMEWRYREIDRVQPDGKAIRTPALYRDDRKIGEFGLIAASPCNDAPAVAQPRTAWSSLLPTMSAFAQTPEVLPKGDITSAITDLTAIDTPTRRAARATLAKGSVEAVPAILDAMRKQPDNYQIQLGGSVAMTEMLRQNKADAGRIAAVFHGMDDRELLLKSAGHSDRTLRIYAGEFLYDLGDADVSRKALELAAKTRDENARYNLLLVAQGGWDKLAPAQKTAAAGDLAKARATAGPLTLKLFEKLQ</sequence>
<proteinExistence type="predicted"/>